<evidence type="ECO:0000256" key="8">
    <source>
        <dbReference type="RuleBase" id="RU363075"/>
    </source>
</evidence>
<feature type="transmembrane region" description="Helical" evidence="8">
    <location>
        <begin position="110"/>
        <end position="132"/>
    </location>
</feature>
<evidence type="ECO:0000256" key="5">
    <source>
        <dbReference type="ARBA" id="ARBA00022824"/>
    </source>
</evidence>
<organism evidence="10 11">
    <name type="scientific">Plasmodium malariae</name>
    <dbReference type="NCBI Taxonomy" id="5858"/>
    <lineage>
        <taxon>Eukaryota</taxon>
        <taxon>Sar</taxon>
        <taxon>Alveolata</taxon>
        <taxon>Apicomplexa</taxon>
        <taxon>Aconoidasida</taxon>
        <taxon>Haemosporida</taxon>
        <taxon>Plasmodiidae</taxon>
        <taxon>Plasmodium</taxon>
        <taxon>Plasmodium (Plasmodium)</taxon>
    </lineage>
</organism>
<evidence type="ECO:0000313" key="10">
    <source>
        <dbReference type="EMBL" id="SBT80014.1"/>
    </source>
</evidence>
<comment type="similarity">
    <text evidence="8">Belongs to the glycosyltransferase 22 family.</text>
</comment>
<keyword evidence="7 8" id="KW-0472">Membrane</keyword>
<dbReference type="GO" id="GO:0000026">
    <property type="term" value="F:alpha-1,2-mannosyltransferase activity"/>
    <property type="evidence" value="ECO:0007669"/>
    <property type="project" value="TreeGrafter"/>
</dbReference>
<keyword evidence="4 8" id="KW-0812">Transmembrane</keyword>
<feature type="region of interest" description="Disordered" evidence="9">
    <location>
        <begin position="242"/>
        <end position="266"/>
    </location>
</feature>
<comment type="subcellular location">
    <subcellularLocation>
        <location evidence="1 8">Endoplasmic reticulum membrane</location>
        <topology evidence="1 8">Multi-pass membrane protein</topology>
    </subcellularLocation>
</comment>
<feature type="compositionally biased region" description="Gly residues" evidence="9">
    <location>
        <begin position="246"/>
        <end position="266"/>
    </location>
</feature>
<name>A0A1C3L0N4_PLAMA</name>
<protein>
    <recommendedName>
        <fullName evidence="8">Mannosyltransferase</fullName>
        <ecNumber evidence="8">2.4.1.-</ecNumber>
    </recommendedName>
</protein>
<evidence type="ECO:0000256" key="3">
    <source>
        <dbReference type="ARBA" id="ARBA00022679"/>
    </source>
</evidence>
<feature type="transmembrane region" description="Helical" evidence="8">
    <location>
        <begin position="369"/>
        <end position="392"/>
    </location>
</feature>
<keyword evidence="6 8" id="KW-1133">Transmembrane helix</keyword>
<dbReference type="GO" id="GO:0005789">
    <property type="term" value="C:endoplasmic reticulum membrane"/>
    <property type="evidence" value="ECO:0007669"/>
    <property type="project" value="UniProtKB-SubCell"/>
</dbReference>
<gene>
    <name evidence="10" type="primary">GPI10</name>
    <name evidence="10" type="ORF">PMLGA01_120017200</name>
</gene>
<sequence length="823" mass="96371">MQRIIYGDFLQWSESILRKILSPRKFLLFFIIFRLFNCLFVRTSFFPDEYAQSIEISHYWVFGYGHMPWEWEPCISLRSVVHPFIYAILFYILKITELDTPFFVLYVPKIFQGLCAAFGDYGFMKLIILWYIRLYREKEKKGKTNNQLVYTILACYFFCWFHIYSICRTSSNSFECIFNIWGIYYLSKNYYAPVPLNGNKSVLYPNDCSQNGDDQAVVTSSTGVFDFPLKGQAIGCLKRKNRTRGSGSGGCKSGSGSGGCKSGSGSGGCKSGSGSGGCKSGSGDNAYTYHLASKDVHDTQNNFKQVEYNKLVGLSKSKYFHIQNLLLSLSFSIFCIMMRPSAALFWVCIYISYFIKHLDGENILKWKEVLVIGCLYVFILLIIIIVIDSYYYGKITVSSYNFFVFNILSGENIYFGRHSFFFFFLCVIPSIYLLFTAFTFYGYVDIWKNMINKKKKKKNLFHLAFSRIDYVVYISTFVEVIFLSFSKHKEHKMVIGYLPFLSAHTGVTLHKVTCDAKNDEKEVYTGGKNEKNVEGEKNVQDEKNEKNVEGEKNVQDEKNEKNVEGEKNVQDEKNEKNVEGEKNEKNGQDAKNQRTKKFLFFLINFNFFLHLICTLFFCLIHNSSPEKVMAYFRNLKTNKDEDITIFITDCYDTPLYSHIHRKFKIGFLDCSPHIKKINGEFLYNWRKRIYDDNFGNLFYNMFNKKKDIHYINMREPYILPDESFYWFGHHHHYQKNLNQTKQFKFQYEKINYACLEYRFSNSLKGELPLYVVTNSLVLNSLNIFLKKFNYHLDTDPIFSYFVLEQGMTLAPVNHYIFKRTPQV</sequence>
<dbReference type="PANTHER" id="PTHR22760">
    <property type="entry name" value="GLYCOSYLTRANSFERASE"/>
    <property type="match status" value="1"/>
</dbReference>
<dbReference type="VEuPathDB" id="PlasmoDB:PmUG01_12023300"/>
<feature type="transmembrane region" description="Helical" evidence="8">
    <location>
        <begin position="464"/>
        <end position="485"/>
    </location>
</feature>
<evidence type="ECO:0000256" key="9">
    <source>
        <dbReference type="SAM" id="MobiDB-lite"/>
    </source>
</evidence>
<dbReference type="AlphaFoldDB" id="A0A1C3L0N4"/>
<reference evidence="10 11" key="1">
    <citation type="submission" date="2016-06" db="EMBL/GenBank/DDBJ databases">
        <authorList>
            <consortium name="Pathogen Informatics"/>
        </authorList>
    </citation>
    <scope>NUCLEOTIDE SEQUENCE [LARGE SCALE GENOMIC DNA]</scope>
    <source>
        <strain evidence="10">PmlGA01</strain>
    </source>
</reference>
<evidence type="ECO:0000256" key="1">
    <source>
        <dbReference type="ARBA" id="ARBA00004477"/>
    </source>
</evidence>
<dbReference type="Pfam" id="PF03901">
    <property type="entry name" value="Glyco_transf_22"/>
    <property type="match status" value="2"/>
</dbReference>
<evidence type="ECO:0000256" key="4">
    <source>
        <dbReference type="ARBA" id="ARBA00022692"/>
    </source>
</evidence>
<evidence type="ECO:0000256" key="7">
    <source>
        <dbReference type="ARBA" id="ARBA00023136"/>
    </source>
</evidence>
<keyword evidence="3 10" id="KW-0808">Transferase</keyword>
<evidence type="ECO:0000256" key="2">
    <source>
        <dbReference type="ARBA" id="ARBA00022676"/>
    </source>
</evidence>
<keyword evidence="2 8" id="KW-0328">Glycosyltransferase</keyword>
<feature type="transmembrane region" description="Helical" evidence="8">
    <location>
        <begin position="26"/>
        <end position="45"/>
    </location>
</feature>
<evidence type="ECO:0000313" key="11">
    <source>
        <dbReference type="Proteomes" id="UP000219799"/>
    </source>
</evidence>
<feature type="transmembrane region" description="Helical" evidence="8">
    <location>
        <begin position="148"/>
        <end position="166"/>
    </location>
</feature>
<feature type="transmembrane region" description="Helical" evidence="8">
    <location>
        <begin position="420"/>
        <end position="444"/>
    </location>
</feature>
<dbReference type="EC" id="2.4.1.-" evidence="8"/>
<keyword evidence="5 8" id="KW-0256">Endoplasmic reticulum</keyword>
<evidence type="ECO:0000256" key="6">
    <source>
        <dbReference type="ARBA" id="ARBA00022989"/>
    </source>
</evidence>
<feature type="region of interest" description="Disordered" evidence="9">
    <location>
        <begin position="525"/>
        <end position="589"/>
    </location>
</feature>
<dbReference type="Proteomes" id="UP000219799">
    <property type="component" value="Chromosome 12"/>
</dbReference>
<feature type="transmembrane region" description="Helical" evidence="8">
    <location>
        <begin position="598"/>
        <end position="620"/>
    </location>
</feature>
<accession>A0A1C3L0N4</accession>
<dbReference type="InterPro" id="IPR005599">
    <property type="entry name" value="GPI_mannosylTrfase"/>
</dbReference>
<dbReference type="PANTHER" id="PTHR22760:SF4">
    <property type="entry name" value="GPI MANNOSYLTRANSFERASE 3"/>
    <property type="match status" value="1"/>
</dbReference>
<dbReference type="GO" id="GO:0006506">
    <property type="term" value="P:GPI anchor biosynthetic process"/>
    <property type="evidence" value="ECO:0007669"/>
    <property type="project" value="TreeGrafter"/>
</dbReference>
<dbReference type="EMBL" id="LT594500">
    <property type="protein sequence ID" value="SBT80014.1"/>
    <property type="molecule type" value="Genomic_DNA"/>
</dbReference>
<feature type="transmembrane region" description="Helical" evidence="8">
    <location>
        <begin position="325"/>
        <end position="349"/>
    </location>
</feature>
<proteinExistence type="inferred from homology"/>